<dbReference type="InterPro" id="IPR018060">
    <property type="entry name" value="HTH_AraC"/>
</dbReference>
<dbReference type="InterPro" id="IPR037923">
    <property type="entry name" value="HTH-like"/>
</dbReference>
<gene>
    <name evidence="6" type="ORF">OU419_11290</name>
</gene>
<reference evidence="6" key="1">
    <citation type="submission" date="2022-11" db="EMBL/GenBank/DDBJ databases">
        <title>Pseudomonas triclosanedens sp. nov., a triclosan degrader isolated from activated sludge.</title>
        <authorList>
            <person name="Yin Y."/>
            <person name="Lu Z."/>
        </authorList>
    </citation>
    <scope>NUCLEOTIDE SEQUENCE</scope>
    <source>
        <strain evidence="6">ZM23</strain>
    </source>
</reference>
<dbReference type="InterPro" id="IPR050204">
    <property type="entry name" value="AraC_XylS_family_regulators"/>
</dbReference>
<evidence type="ECO:0000313" key="6">
    <source>
        <dbReference type="EMBL" id="WAI51796.1"/>
    </source>
</evidence>
<evidence type="ECO:0000313" key="7">
    <source>
        <dbReference type="Proteomes" id="UP001163624"/>
    </source>
</evidence>
<comment type="function">
    <text evidence="4">Regulatory protein of the TOL plasmid xyl operons. XylS activates the xylXYZLTEGFJQKIH operon required for the degradation of toluene, m-xylene and p-xylene.</text>
</comment>
<proteinExistence type="predicted"/>
<accession>A0ABY7A479</accession>
<dbReference type="InterPro" id="IPR009057">
    <property type="entry name" value="Homeodomain-like_sf"/>
</dbReference>
<protein>
    <submittedName>
        <fullName evidence="6">AraC family transcriptional regulator</fullName>
    </submittedName>
</protein>
<dbReference type="RefSeq" id="WP_254473365.1">
    <property type="nucleotide sequence ID" value="NZ_CP113432.1"/>
</dbReference>
<evidence type="ECO:0000256" key="1">
    <source>
        <dbReference type="ARBA" id="ARBA00023015"/>
    </source>
</evidence>
<dbReference type="Proteomes" id="UP001163624">
    <property type="component" value="Chromosome"/>
</dbReference>
<dbReference type="SUPFAM" id="SSF46689">
    <property type="entry name" value="Homeodomain-like"/>
    <property type="match status" value="2"/>
</dbReference>
<evidence type="ECO:0000256" key="3">
    <source>
        <dbReference type="ARBA" id="ARBA00023163"/>
    </source>
</evidence>
<sequence>MAIGRFTSPPCHRPGIHAVEAVSEHSFPRHSHDQYGIGLIDRGAQRSLSGRGMVEAGAGWTISVNPGELHDGTPIGEQPRAWRMLYFAPDLLAAALHEAGDRGERHPSLASPALLDPRAEAAFERLYGSLTLARGSAAALAGEEALFDLLRIVGACAPLAASLHTASGLARARALIDDEPGQALTLAHLAEAAELSRFQLLRGFSRAYGLTPHAYLLQRRLELARRLLAEGGTLADVACRCGFADQSHMTRLFRRLYGLSPYRYAVSLR</sequence>
<dbReference type="PANTHER" id="PTHR46796">
    <property type="entry name" value="HTH-TYPE TRANSCRIPTIONAL ACTIVATOR RHAS-RELATED"/>
    <property type="match status" value="1"/>
</dbReference>
<dbReference type="Pfam" id="PF12833">
    <property type="entry name" value="HTH_18"/>
    <property type="match status" value="1"/>
</dbReference>
<keyword evidence="7" id="KW-1185">Reference proteome</keyword>
<dbReference type="Gene3D" id="1.10.10.60">
    <property type="entry name" value="Homeodomain-like"/>
    <property type="match status" value="1"/>
</dbReference>
<evidence type="ECO:0000256" key="2">
    <source>
        <dbReference type="ARBA" id="ARBA00023125"/>
    </source>
</evidence>
<keyword evidence="1" id="KW-0805">Transcription regulation</keyword>
<dbReference type="PANTHER" id="PTHR46796:SF2">
    <property type="entry name" value="TRANSCRIPTIONAL REGULATORY PROTEIN"/>
    <property type="match status" value="1"/>
</dbReference>
<name>A0ABY7A479_9PSED</name>
<dbReference type="Pfam" id="PF02311">
    <property type="entry name" value="AraC_binding"/>
    <property type="match status" value="1"/>
</dbReference>
<organism evidence="6 7">
    <name type="scientific">Pseudomonas triclosanedens</name>
    <dbReference type="NCBI Taxonomy" id="2961893"/>
    <lineage>
        <taxon>Bacteria</taxon>
        <taxon>Pseudomonadati</taxon>
        <taxon>Pseudomonadota</taxon>
        <taxon>Gammaproteobacteria</taxon>
        <taxon>Pseudomonadales</taxon>
        <taxon>Pseudomonadaceae</taxon>
        <taxon>Pseudomonas</taxon>
    </lineage>
</organism>
<dbReference type="InterPro" id="IPR003313">
    <property type="entry name" value="AraC-bd"/>
</dbReference>
<dbReference type="SUPFAM" id="SSF51215">
    <property type="entry name" value="Regulatory protein AraC"/>
    <property type="match status" value="1"/>
</dbReference>
<feature type="domain" description="HTH araC/xylS-type" evidence="5">
    <location>
        <begin position="170"/>
        <end position="267"/>
    </location>
</feature>
<dbReference type="EMBL" id="CP113432">
    <property type="protein sequence ID" value="WAI51796.1"/>
    <property type="molecule type" value="Genomic_DNA"/>
</dbReference>
<dbReference type="SMART" id="SM00342">
    <property type="entry name" value="HTH_ARAC"/>
    <property type="match status" value="1"/>
</dbReference>
<keyword evidence="3" id="KW-0804">Transcription</keyword>
<evidence type="ECO:0000259" key="5">
    <source>
        <dbReference type="PROSITE" id="PS01124"/>
    </source>
</evidence>
<keyword evidence="2" id="KW-0238">DNA-binding</keyword>
<dbReference type="PROSITE" id="PS01124">
    <property type="entry name" value="HTH_ARAC_FAMILY_2"/>
    <property type="match status" value="1"/>
</dbReference>
<evidence type="ECO:0000256" key="4">
    <source>
        <dbReference type="ARBA" id="ARBA00037345"/>
    </source>
</evidence>